<dbReference type="Proteomes" id="UP000564573">
    <property type="component" value="Unassembled WGS sequence"/>
</dbReference>
<sequence length="242" mass="26297">MTDQTPLTPVLYPLLSTAGPTSRRRPASRAPLRGLTGGPRPACRPRTRARRASPDTHNAGDDIHLPGSHDSPDREASVLPEEPTSDDAARDTTAGDATPPDAQHTRDVLADRYGAARKPNRRRRRWQVWTFTAIALVASSIAAYVGYQNLAGAPIEAQRVTYEERPGNAVEITIDVSRNDPDQKGVCIVRARNQSGQESGRKEILVAPGLERVSTVIQSIGRPVTADVYGCSYDIPRYLSSP</sequence>
<gene>
    <name evidence="3" type="ORF">FB384_002660</name>
</gene>
<evidence type="ECO:0000313" key="4">
    <source>
        <dbReference type="Proteomes" id="UP000564573"/>
    </source>
</evidence>
<dbReference type="AlphaFoldDB" id="A0A839XUS1"/>
<reference evidence="3 4" key="1">
    <citation type="submission" date="2020-08" db="EMBL/GenBank/DDBJ databases">
        <title>Sequencing the genomes of 1000 actinobacteria strains.</title>
        <authorList>
            <person name="Klenk H.-P."/>
        </authorList>
    </citation>
    <scope>NUCLEOTIDE SEQUENCE [LARGE SCALE GENOMIC DNA]</scope>
    <source>
        <strain evidence="3 4">DSM 45267</strain>
    </source>
</reference>
<comment type="caution">
    <text evidence="3">The sequence shown here is derived from an EMBL/GenBank/DDBJ whole genome shotgun (WGS) entry which is preliminary data.</text>
</comment>
<evidence type="ECO:0008006" key="5">
    <source>
        <dbReference type="Google" id="ProtNLM"/>
    </source>
</evidence>
<proteinExistence type="predicted"/>
<keyword evidence="2" id="KW-0812">Transmembrane</keyword>
<evidence type="ECO:0000256" key="1">
    <source>
        <dbReference type="SAM" id="MobiDB-lite"/>
    </source>
</evidence>
<dbReference type="InterPro" id="IPR025443">
    <property type="entry name" value="DUF4307"/>
</dbReference>
<keyword evidence="4" id="KW-1185">Reference proteome</keyword>
<protein>
    <recommendedName>
        <fullName evidence="5">DUF4307 domain-containing protein</fullName>
    </recommendedName>
</protein>
<feature type="transmembrane region" description="Helical" evidence="2">
    <location>
        <begin position="126"/>
        <end position="147"/>
    </location>
</feature>
<evidence type="ECO:0000256" key="2">
    <source>
        <dbReference type="SAM" id="Phobius"/>
    </source>
</evidence>
<dbReference type="EMBL" id="JACIBS010000001">
    <property type="protein sequence ID" value="MBB3663756.1"/>
    <property type="molecule type" value="Genomic_DNA"/>
</dbReference>
<name>A0A839XUS1_9PSEU</name>
<dbReference type="Pfam" id="PF14155">
    <property type="entry name" value="DUF4307"/>
    <property type="match status" value="1"/>
</dbReference>
<accession>A0A839XUS1</accession>
<keyword evidence="2" id="KW-1133">Transmembrane helix</keyword>
<feature type="region of interest" description="Disordered" evidence="1">
    <location>
        <begin position="1"/>
        <end position="121"/>
    </location>
</feature>
<keyword evidence="2" id="KW-0472">Membrane</keyword>
<organism evidence="3 4">
    <name type="scientific">Prauserella sediminis</name>
    <dbReference type="NCBI Taxonomy" id="577680"/>
    <lineage>
        <taxon>Bacteria</taxon>
        <taxon>Bacillati</taxon>
        <taxon>Actinomycetota</taxon>
        <taxon>Actinomycetes</taxon>
        <taxon>Pseudonocardiales</taxon>
        <taxon>Pseudonocardiaceae</taxon>
        <taxon>Prauserella</taxon>
        <taxon>Prauserella salsuginis group</taxon>
    </lineage>
</organism>
<evidence type="ECO:0000313" key="3">
    <source>
        <dbReference type="EMBL" id="MBB3663756.1"/>
    </source>
</evidence>
<feature type="compositionally biased region" description="Basic and acidic residues" evidence="1">
    <location>
        <begin position="52"/>
        <end position="64"/>
    </location>
</feature>
<feature type="compositionally biased region" description="Low complexity" evidence="1">
    <location>
        <begin position="91"/>
        <end position="102"/>
    </location>
</feature>